<dbReference type="InterPro" id="IPR013057">
    <property type="entry name" value="AA_transpt_TM"/>
</dbReference>
<gene>
    <name evidence="7" type="ORF">EVEC_LOCUS11152</name>
</gene>
<evidence type="ECO:0000256" key="4">
    <source>
        <dbReference type="ARBA" id="ARBA00023136"/>
    </source>
</evidence>
<reference evidence="7 8" key="2">
    <citation type="submission" date="2018-10" db="EMBL/GenBank/DDBJ databases">
        <authorList>
            <consortium name="Pathogen Informatics"/>
        </authorList>
    </citation>
    <scope>NUCLEOTIDE SEQUENCE [LARGE SCALE GENOMIC DNA]</scope>
</reference>
<evidence type="ECO:0000313" key="7">
    <source>
        <dbReference type="EMBL" id="VDD96401.1"/>
    </source>
</evidence>
<dbReference type="PANTHER" id="PTHR22950">
    <property type="entry name" value="AMINO ACID TRANSPORTER"/>
    <property type="match status" value="1"/>
</dbReference>
<dbReference type="OrthoDB" id="655540at2759"/>
<evidence type="ECO:0000313" key="8">
    <source>
        <dbReference type="Proteomes" id="UP000274131"/>
    </source>
</evidence>
<dbReference type="EMBL" id="UXUI01011644">
    <property type="protein sequence ID" value="VDD96401.1"/>
    <property type="molecule type" value="Genomic_DNA"/>
</dbReference>
<feature type="transmembrane region" description="Helical" evidence="5">
    <location>
        <begin position="20"/>
        <end position="46"/>
    </location>
</feature>
<keyword evidence="3 5" id="KW-1133">Transmembrane helix</keyword>
<keyword evidence="2 5" id="KW-0812">Transmembrane</keyword>
<feature type="transmembrane region" description="Helical" evidence="5">
    <location>
        <begin position="135"/>
        <end position="161"/>
    </location>
</feature>
<feature type="transmembrane region" description="Helical" evidence="5">
    <location>
        <begin position="352"/>
        <end position="373"/>
    </location>
</feature>
<dbReference type="FunFam" id="1.20.1740.10:FF:000052">
    <property type="entry name" value="Lysine histidine transporter-like 3"/>
    <property type="match status" value="1"/>
</dbReference>
<feature type="transmembrane region" description="Helical" evidence="5">
    <location>
        <begin position="402"/>
        <end position="424"/>
    </location>
</feature>
<keyword evidence="4 5" id="KW-0472">Membrane</keyword>
<reference evidence="9" key="1">
    <citation type="submission" date="2017-02" db="UniProtKB">
        <authorList>
            <consortium name="WormBaseParasite"/>
        </authorList>
    </citation>
    <scope>IDENTIFICATION</scope>
</reference>
<organism evidence="9">
    <name type="scientific">Enterobius vermicularis</name>
    <name type="common">Human pinworm</name>
    <dbReference type="NCBI Taxonomy" id="51028"/>
    <lineage>
        <taxon>Eukaryota</taxon>
        <taxon>Metazoa</taxon>
        <taxon>Ecdysozoa</taxon>
        <taxon>Nematoda</taxon>
        <taxon>Chromadorea</taxon>
        <taxon>Rhabditida</taxon>
        <taxon>Spirurina</taxon>
        <taxon>Oxyuridomorpha</taxon>
        <taxon>Oxyuroidea</taxon>
        <taxon>Oxyuridae</taxon>
        <taxon>Enterobius</taxon>
    </lineage>
</organism>
<dbReference type="PANTHER" id="PTHR22950:SF703">
    <property type="entry name" value="AMINO ACID TRANSPORTER TRANSMEMBRANE DOMAIN-CONTAINING PROTEIN"/>
    <property type="match status" value="1"/>
</dbReference>
<proteinExistence type="predicted"/>
<comment type="subcellular location">
    <subcellularLocation>
        <location evidence="1">Membrane</location>
        <topology evidence="1">Multi-pass membrane protein</topology>
    </subcellularLocation>
</comment>
<feature type="domain" description="Amino acid transporter transmembrane" evidence="6">
    <location>
        <begin position="21"/>
        <end position="385"/>
    </location>
</feature>
<dbReference type="STRING" id="51028.A0A0N4VLV6"/>
<feature type="transmembrane region" description="Helical" evidence="5">
    <location>
        <begin position="212"/>
        <end position="232"/>
    </location>
</feature>
<protein>
    <submittedName>
        <fullName evidence="9">Aa_trans domain-containing protein</fullName>
    </submittedName>
</protein>
<accession>A0A0N4VLV6</accession>
<dbReference type="Proteomes" id="UP000274131">
    <property type="component" value="Unassembled WGS sequence"/>
</dbReference>
<evidence type="ECO:0000313" key="9">
    <source>
        <dbReference type="WBParaSite" id="EVEC_0001189201-mRNA-1"/>
    </source>
</evidence>
<sequence>MLEKWIHGEKLAKDAPRQGLGWAVTAFFIVADLVGGGVVAMPVAFIKTGFEVGIILMIIILIFLSYTGQLLGENWVIMRERWSVYQDHCRKPYPEMAYRSMGKKMRIATTLCVHTNNFGTTVVYVLLAARILHNFVAYFGVNIHFCYMILILGTVILPVTFLKSPADFWGLVVIAMVCTIGAVILVIVSIGIDAEECIKEVHYPKFDFLQAFLSLGTFVFAFSGHVVFPTIQHDMRDPRDFNKSAILGFIMVSLLYVPLSIFAFITYGDSMKDSVIDSLQTTWIRYTADLAIGLHCVLTLIITINPINQELEDFFKAPHRFCIQRVLIRSGVFLAVLGVSLTIPNFAPVMDIFGSAVIPPCCVFLPIVFNMWFKAAEYDEIERDYRRPTVMQVIERTPRVKLLWNFLIMAVALVGSLVSFYMAVEDFATVTFTYPCYVQPFCNTTTETLGGQLVNCCGKNRNVSVHGDPMVCRI</sequence>
<feature type="transmembrane region" description="Helical" evidence="5">
    <location>
        <begin position="326"/>
        <end position="346"/>
    </location>
</feature>
<evidence type="ECO:0000256" key="3">
    <source>
        <dbReference type="ARBA" id="ARBA00022989"/>
    </source>
</evidence>
<evidence type="ECO:0000256" key="1">
    <source>
        <dbReference type="ARBA" id="ARBA00004141"/>
    </source>
</evidence>
<evidence type="ECO:0000256" key="2">
    <source>
        <dbReference type="ARBA" id="ARBA00022692"/>
    </source>
</evidence>
<feature type="transmembrane region" description="Helical" evidence="5">
    <location>
        <begin position="168"/>
        <end position="192"/>
    </location>
</feature>
<dbReference type="WBParaSite" id="EVEC_0001189201-mRNA-1">
    <property type="protein sequence ID" value="EVEC_0001189201-mRNA-1"/>
    <property type="gene ID" value="EVEC_0001189201"/>
</dbReference>
<dbReference type="GO" id="GO:0015179">
    <property type="term" value="F:L-amino acid transmembrane transporter activity"/>
    <property type="evidence" value="ECO:0007669"/>
    <property type="project" value="TreeGrafter"/>
</dbReference>
<feature type="transmembrane region" description="Helical" evidence="5">
    <location>
        <begin position="107"/>
        <end position="129"/>
    </location>
</feature>
<name>A0A0N4VLV6_ENTVE</name>
<keyword evidence="8" id="KW-1185">Reference proteome</keyword>
<feature type="transmembrane region" description="Helical" evidence="5">
    <location>
        <begin position="244"/>
        <end position="266"/>
    </location>
</feature>
<feature type="transmembrane region" description="Helical" evidence="5">
    <location>
        <begin position="52"/>
        <end position="71"/>
    </location>
</feature>
<evidence type="ECO:0000256" key="5">
    <source>
        <dbReference type="SAM" id="Phobius"/>
    </source>
</evidence>
<dbReference type="GO" id="GO:0005774">
    <property type="term" value="C:vacuolar membrane"/>
    <property type="evidence" value="ECO:0007669"/>
    <property type="project" value="TreeGrafter"/>
</dbReference>
<dbReference type="AlphaFoldDB" id="A0A0N4VLV6"/>
<evidence type="ECO:0000259" key="6">
    <source>
        <dbReference type="Pfam" id="PF01490"/>
    </source>
</evidence>
<dbReference type="Pfam" id="PF01490">
    <property type="entry name" value="Aa_trans"/>
    <property type="match status" value="1"/>
</dbReference>
<feature type="transmembrane region" description="Helical" evidence="5">
    <location>
        <begin position="286"/>
        <end position="305"/>
    </location>
</feature>